<dbReference type="InterPro" id="IPR005883">
    <property type="entry name" value="PilM"/>
</dbReference>
<dbReference type="NCBIfam" id="TIGR01175">
    <property type="entry name" value="pilM"/>
    <property type="match status" value="1"/>
</dbReference>
<dbReference type="Gene3D" id="3.30.1490.300">
    <property type="match status" value="1"/>
</dbReference>
<dbReference type="Gene3D" id="3.30.420.40">
    <property type="match status" value="2"/>
</dbReference>
<reference evidence="1 2" key="1">
    <citation type="journal article" date="2016" name="Nat. Commun.">
        <title>Thousands of microbial genomes shed light on interconnected biogeochemical processes in an aquifer system.</title>
        <authorList>
            <person name="Anantharaman K."/>
            <person name="Brown C.T."/>
            <person name="Hug L.A."/>
            <person name="Sharon I."/>
            <person name="Castelle C.J."/>
            <person name="Probst A.J."/>
            <person name="Thomas B.C."/>
            <person name="Singh A."/>
            <person name="Wilkins M.J."/>
            <person name="Karaoz U."/>
            <person name="Brodie E.L."/>
            <person name="Williams K.H."/>
            <person name="Hubbard S.S."/>
            <person name="Banfield J.F."/>
        </authorList>
    </citation>
    <scope>NUCLEOTIDE SEQUENCE [LARGE SCALE GENOMIC DNA]</scope>
</reference>
<dbReference type="AlphaFoldDB" id="A0A1G2DES4"/>
<proteinExistence type="predicted"/>
<organism evidence="1 2">
    <name type="scientific">Candidatus Lloydbacteria bacterium RIFCSPLOWO2_01_FULL_50_20</name>
    <dbReference type="NCBI Taxonomy" id="1798665"/>
    <lineage>
        <taxon>Bacteria</taxon>
        <taxon>Candidatus Lloydiibacteriota</taxon>
    </lineage>
</organism>
<comment type="caution">
    <text evidence="1">The sequence shown here is derived from an EMBL/GenBank/DDBJ whole genome shotgun (WGS) entry which is preliminary data.</text>
</comment>
<dbReference type="STRING" id="1798665.A2942_02295"/>
<dbReference type="Proteomes" id="UP000178534">
    <property type="component" value="Unassembled WGS sequence"/>
</dbReference>
<sequence>MDRCPKIILAAYYLCYDDVVANIFEKLRDLALSANKGSGNVVGVDIGGAFIKVAELGKKGDKIELKTYGEIALGPLAGLEVGQATNLPVEKLVEAINDLFHEANVVSRDIIFSIPLASTLLTTIEMPALGEDKLKEMIPIEARKYIPTSISEVSISHWVLPRITRTYIDPDKEAANKNAPPTVEVLLAVVYNDVINKFSEVAAKIGAANVSFEIEIFSTVRSTLGRETAMTMLLDIGSANTKLALIEEGVVRSSHLIGAGSQDVTVALSHAKGIPMIKAEEIKRQYGLLGDPADPAIAEITRLAADRIFAEADRILTQYQRERRVAIGSVILSGGGSLMKGVVDLAKKSFETNVVFGDPFSRVEAPAVLLPLLKEAGPEFAVAVGLALRKF</sequence>
<evidence type="ECO:0000313" key="2">
    <source>
        <dbReference type="Proteomes" id="UP000178534"/>
    </source>
</evidence>
<dbReference type="Pfam" id="PF11104">
    <property type="entry name" value="PilM_2"/>
    <property type="match status" value="1"/>
</dbReference>
<protein>
    <recommendedName>
        <fullName evidence="3">SHS2 domain-containing protein</fullName>
    </recommendedName>
</protein>
<dbReference type="SUPFAM" id="SSF53067">
    <property type="entry name" value="Actin-like ATPase domain"/>
    <property type="match status" value="1"/>
</dbReference>
<gene>
    <name evidence="1" type="ORF">A2942_02295</name>
</gene>
<accession>A0A1G2DES4</accession>
<dbReference type="PANTHER" id="PTHR32432:SF3">
    <property type="entry name" value="ETHANOLAMINE UTILIZATION PROTEIN EUTJ"/>
    <property type="match status" value="1"/>
</dbReference>
<dbReference type="CDD" id="cd24049">
    <property type="entry name" value="ASKHA_NBD_PilM"/>
    <property type="match status" value="1"/>
</dbReference>
<name>A0A1G2DES4_9BACT</name>
<dbReference type="InterPro" id="IPR050696">
    <property type="entry name" value="FtsA/MreB"/>
</dbReference>
<dbReference type="InterPro" id="IPR043129">
    <property type="entry name" value="ATPase_NBD"/>
</dbReference>
<dbReference type="EMBL" id="MHLP01000029">
    <property type="protein sequence ID" value="OGZ12033.1"/>
    <property type="molecule type" value="Genomic_DNA"/>
</dbReference>
<evidence type="ECO:0000313" key="1">
    <source>
        <dbReference type="EMBL" id="OGZ12033.1"/>
    </source>
</evidence>
<evidence type="ECO:0008006" key="3">
    <source>
        <dbReference type="Google" id="ProtNLM"/>
    </source>
</evidence>
<dbReference type="PANTHER" id="PTHR32432">
    <property type="entry name" value="CELL DIVISION PROTEIN FTSA-RELATED"/>
    <property type="match status" value="1"/>
</dbReference>